<keyword evidence="1" id="KW-0233">DNA recombination</keyword>
<dbReference type="Pfam" id="PF00589">
    <property type="entry name" value="Phage_integrase"/>
    <property type="match status" value="1"/>
</dbReference>
<dbReference type="AlphaFoldDB" id="X0SNN7"/>
<evidence type="ECO:0000256" key="1">
    <source>
        <dbReference type="ARBA" id="ARBA00023172"/>
    </source>
</evidence>
<evidence type="ECO:0000313" key="4">
    <source>
        <dbReference type="EMBL" id="GAF82713.1"/>
    </source>
</evidence>
<dbReference type="InterPro" id="IPR002104">
    <property type="entry name" value="Integrase_catalytic"/>
</dbReference>
<feature type="domain" description="Tyr recombinase" evidence="3">
    <location>
        <begin position="1"/>
        <end position="185"/>
    </location>
</feature>
<feature type="region of interest" description="Disordered" evidence="2">
    <location>
        <begin position="191"/>
        <end position="212"/>
    </location>
</feature>
<dbReference type="InterPro" id="IPR011010">
    <property type="entry name" value="DNA_brk_join_enz"/>
</dbReference>
<dbReference type="Gene3D" id="1.10.443.10">
    <property type="entry name" value="Intergrase catalytic core"/>
    <property type="match status" value="1"/>
</dbReference>
<dbReference type="InterPro" id="IPR013762">
    <property type="entry name" value="Integrase-like_cat_sf"/>
</dbReference>
<name>X0SNN7_9ZZZZ</name>
<proteinExistence type="predicted"/>
<organism evidence="4">
    <name type="scientific">marine sediment metagenome</name>
    <dbReference type="NCBI Taxonomy" id="412755"/>
    <lineage>
        <taxon>unclassified sequences</taxon>
        <taxon>metagenomes</taxon>
        <taxon>ecological metagenomes</taxon>
    </lineage>
</organism>
<dbReference type="GO" id="GO:0003677">
    <property type="term" value="F:DNA binding"/>
    <property type="evidence" value="ECO:0007669"/>
    <property type="project" value="InterPro"/>
</dbReference>
<accession>X0SNN7</accession>
<dbReference type="EMBL" id="BARS01002201">
    <property type="protein sequence ID" value="GAF82713.1"/>
    <property type="molecule type" value="Genomic_DNA"/>
</dbReference>
<dbReference type="GO" id="GO:0015074">
    <property type="term" value="P:DNA integration"/>
    <property type="evidence" value="ECO:0007669"/>
    <property type="project" value="InterPro"/>
</dbReference>
<dbReference type="PROSITE" id="PS51898">
    <property type="entry name" value="TYR_RECOMBINASE"/>
    <property type="match status" value="1"/>
</dbReference>
<protein>
    <recommendedName>
        <fullName evidence="3">Tyr recombinase domain-containing protein</fullName>
    </recommendedName>
</protein>
<evidence type="ECO:0000256" key="2">
    <source>
        <dbReference type="SAM" id="MobiDB-lite"/>
    </source>
</evidence>
<comment type="caution">
    <text evidence="4">The sequence shown here is derived from an EMBL/GenBank/DDBJ whole genome shotgun (WGS) entry which is preliminary data.</text>
</comment>
<dbReference type="GO" id="GO:0006310">
    <property type="term" value="P:DNA recombination"/>
    <property type="evidence" value="ECO:0007669"/>
    <property type="project" value="UniProtKB-KW"/>
</dbReference>
<gene>
    <name evidence="4" type="ORF">S01H1_04139</name>
</gene>
<dbReference type="SUPFAM" id="SSF56349">
    <property type="entry name" value="DNA breaking-rejoining enzymes"/>
    <property type="match status" value="1"/>
</dbReference>
<reference evidence="4" key="1">
    <citation type="journal article" date="2014" name="Front. Microbiol.">
        <title>High frequency of phylogenetically diverse reductive dehalogenase-homologous genes in deep subseafloor sedimentary metagenomes.</title>
        <authorList>
            <person name="Kawai M."/>
            <person name="Futagami T."/>
            <person name="Toyoda A."/>
            <person name="Takaki Y."/>
            <person name="Nishi S."/>
            <person name="Hori S."/>
            <person name="Arai W."/>
            <person name="Tsubouchi T."/>
            <person name="Morono Y."/>
            <person name="Uchiyama I."/>
            <person name="Ito T."/>
            <person name="Fujiyama A."/>
            <person name="Inagaki F."/>
            <person name="Takami H."/>
        </authorList>
    </citation>
    <scope>NUCLEOTIDE SEQUENCE</scope>
    <source>
        <strain evidence="4">Expedition CK06-06</strain>
    </source>
</reference>
<sequence length="282" mass="30767">MPGHTDKTATMRLAAEDGPERFGMTGPERAMRYQVAVETELRVSGLRSLVRASFDLEANPPTVTIAAGYSKRRREDTLPLRRRLADDLRDFPSGKTPTAQVFAVPPSYDTADMLRADLAAAGIPYRDEAGRLAGFHILRHTFISNLAAGGVHPKTAQTLARHSTVTLTMDRYTHSVLGDLSDALGVLTDLAPTKPEEQRQRATGTDGRSLPLYLPSGATSKGTPAAPVCTRDAVPRACHNEQNPMEIGDSRTDLHQSARHCTKPPEEFEPMTYGLQNRCPIP</sequence>
<evidence type="ECO:0000259" key="3">
    <source>
        <dbReference type="PROSITE" id="PS51898"/>
    </source>
</evidence>
<dbReference type="CDD" id="cd00397">
    <property type="entry name" value="DNA_BRE_C"/>
    <property type="match status" value="1"/>
</dbReference>